<keyword evidence="2" id="KW-1185">Reference proteome</keyword>
<evidence type="ECO:0000313" key="1">
    <source>
        <dbReference type="EMBL" id="CAK0788095.1"/>
    </source>
</evidence>
<comment type="caution">
    <text evidence="1">The sequence shown here is derived from an EMBL/GenBank/DDBJ whole genome shotgun (WGS) entry which is preliminary data.</text>
</comment>
<organism evidence="1 2">
    <name type="scientific">Prorocentrum cordatum</name>
    <dbReference type="NCBI Taxonomy" id="2364126"/>
    <lineage>
        <taxon>Eukaryota</taxon>
        <taxon>Sar</taxon>
        <taxon>Alveolata</taxon>
        <taxon>Dinophyceae</taxon>
        <taxon>Prorocentrales</taxon>
        <taxon>Prorocentraceae</taxon>
        <taxon>Prorocentrum</taxon>
    </lineage>
</organism>
<name>A0ABN9P631_9DINO</name>
<proteinExistence type="predicted"/>
<dbReference type="Proteomes" id="UP001189429">
    <property type="component" value="Unassembled WGS sequence"/>
</dbReference>
<gene>
    <name evidence="1" type="ORF">PCOR1329_LOCUS63</name>
</gene>
<evidence type="ECO:0000313" key="2">
    <source>
        <dbReference type="Proteomes" id="UP001189429"/>
    </source>
</evidence>
<sequence length="233" mass="26053">MDTRAVTIGFLSRSTVATISVLPRDCAVQERPRAFFVLANFPQACHCLAIASPPPSHNEALGAIFESLTSVCMLVSVELNEPKWKYVRATVAKFGIASIDLLVQAARQREDLERLVDTEFLSEVYVEALQKLSDPWERPLVCWAWIMRICMSAMDYNRTAAPRTTEVMKRCLAAKDGMLVGRPGLRQRAREGAALEKGRQGRGGADWRVSDTRWRSPLPVPLAPIPLHQSHQQ</sequence>
<dbReference type="EMBL" id="CAUYUJ010000001">
    <property type="protein sequence ID" value="CAK0788095.1"/>
    <property type="molecule type" value="Genomic_DNA"/>
</dbReference>
<protein>
    <submittedName>
        <fullName evidence="1">Uncharacterized protein</fullName>
    </submittedName>
</protein>
<reference evidence="1" key="1">
    <citation type="submission" date="2023-10" db="EMBL/GenBank/DDBJ databases">
        <authorList>
            <person name="Chen Y."/>
            <person name="Shah S."/>
            <person name="Dougan E. K."/>
            <person name="Thang M."/>
            <person name="Chan C."/>
        </authorList>
    </citation>
    <scope>NUCLEOTIDE SEQUENCE [LARGE SCALE GENOMIC DNA]</scope>
</reference>
<accession>A0ABN9P631</accession>